<reference evidence="7 8" key="1">
    <citation type="submission" date="2018-06" db="EMBL/GenBank/DDBJ databases">
        <title>Chryseolinea flavus sp. nov., a member of the phylum Bacteroidetes isolated from soil.</title>
        <authorList>
            <person name="Li Y."/>
            <person name="Wang J."/>
        </authorList>
    </citation>
    <scope>NUCLEOTIDE SEQUENCE [LARGE SCALE GENOMIC DNA]</scope>
    <source>
        <strain evidence="7 8">SDU1-6</strain>
    </source>
</reference>
<protein>
    <recommendedName>
        <fullName evidence="6">Ribosomal RNA large subunit methyltransferase F</fullName>
        <ecNumber evidence="6">2.1.1.181</ecNumber>
    </recommendedName>
    <alternativeName>
        <fullName evidence="6">23S rRNA mA1618 methyltransferase</fullName>
    </alternativeName>
    <alternativeName>
        <fullName evidence="6">rRNA adenine N-6-methyltransferase</fullName>
    </alternativeName>
</protein>
<dbReference type="AlphaFoldDB" id="A0A364Y5L2"/>
<dbReference type="OrthoDB" id="1115728at2"/>
<evidence type="ECO:0000256" key="5">
    <source>
        <dbReference type="ARBA" id="ARBA00022691"/>
    </source>
</evidence>
<comment type="catalytic activity">
    <reaction evidence="6">
        <text>adenosine(1618) in 23S rRNA + S-adenosyl-L-methionine = N(6)-methyladenosine(1618) in 23S rRNA + S-adenosyl-L-homocysteine + H(+)</text>
        <dbReference type="Rhea" id="RHEA:16497"/>
        <dbReference type="Rhea" id="RHEA-COMP:10229"/>
        <dbReference type="Rhea" id="RHEA-COMP:10231"/>
        <dbReference type="ChEBI" id="CHEBI:15378"/>
        <dbReference type="ChEBI" id="CHEBI:57856"/>
        <dbReference type="ChEBI" id="CHEBI:59789"/>
        <dbReference type="ChEBI" id="CHEBI:74411"/>
        <dbReference type="ChEBI" id="CHEBI:74449"/>
        <dbReference type="EC" id="2.1.1.181"/>
    </reaction>
</comment>
<evidence type="ECO:0000313" key="7">
    <source>
        <dbReference type="EMBL" id="RAW02243.1"/>
    </source>
</evidence>
<dbReference type="InterPro" id="IPR016909">
    <property type="entry name" value="rRNA_lsu_MeTfrase_F"/>
</dbReference>
<dbReference type="Gene3D" id="3.40.50.150">
    <property type="entry name" value="Vaccinia Virus protein VP39"/>
    <property type="match status" value="1"/>
</dbReference>
<dbReference type="EC" id="2.1.1.181" evidence="6"/>
<comment type="function">
    <text evidence="6">Specifically methylates the adenine in position 1618 of 23S rRNA.</text>
</comment>
<dbReference type="Proteomes" id="UP000251889">
    <property type="component" value="Unassembled WGS sequence"/>
</dbReference>
<dbReference type="PANTHER" id="PTHR13393">
    <property type="entry name" value="SAM-DEPENDENT METHYLTRANSFERASE"/>
    <property type="match status" value="1"/>
</dbReference>
<keyword evidence="2 6" id="KW-0698">rRNA processing</keyword>
<comment type="similarity">
    <text evidence="6">Belongs to the methyltransferase superfamily. METTL16/RlmF family.</text>
</comment>
<dbReference type="InterPro" id="IPR029063">
    <property type="entry name" value="SAM-dependent_MTases_sf"/>
</dbReference>
<dbReference type="InterPro" id="IPR010286">
    <property type="entry name" value="METTL16/RlmF"/>
</dbReference>
<evidence type="ECO:0000256" key="6">
    <source>
        <dbReference type="HAMAP-Rule" id="MF_01848"/>
    </source>
</evidence>
<gene>
    <name evidence="6" type="primary">rlmF</name>
    <name evidence="7" type="ORF">DQQ10_06790</name>
</gene>
<keyword evidence="5 6" id="KW-0949">S-adenosyl-L-methionine</keyword>
<evidence type="ECO:0000256" key="1">
    <source>
        <dbReference type="ARBA" id="ARBA00022490"/>
    </source>
</evidence>
<dbReference type="GO" id="GO:0005737">
    <property type="term" value="C:cytoplasm"/>
    <property type="evidence" value="ECO:0007669"/>
    <property type="project" value="UniProtKB-SubCell"/>
</dbReference>
<evidence type="ECO:0000256" key="4">
    <source>
        <dbReference type="ARBA" id="ARBA00022679"/>
    </source>
</evidence>
<organism evidence="7 8">
    <name type="scientific">Pseudochryseolinea flava</name>
    <dbReference type="NCBI Taxonomy" id="2059302"/>
    <lineage>
        <taxon>Bacteria</taxon>
        <taxon>Pseudomonadati</taxon>
        <taxon>Bacteroidota</taxon>
        <taxon>Cytophagia</taxon>
        <taxon>Cytophagales</taxon>
        <taxon>Fulvivirgaceae</taxon>
        <taxon>Pseudochryseolinea</taxon>
    </lineage>
</organism>
<comment type="subcellular location">
    <subcellularLocation>
        <location evidence="6">Cytoplasm</location>
    </subcellularLocation>
</comment>
<name>A0A364Y5L2_9BACT</name>
<dbReference type="HAMAP" id="MF_01848">
    <property type="entry name" value="23SrRNA_methyltr_F"/>
    <property type="match status" value="1"/>
</dbReference>
<keyword evidence="1 6" id="KW-0963">Cytoplasm</keyword>
<keyword evidence="3 6" id="KW-0489">Methyltransferase</keyword>
<dbReference type="PANTHER" id="PTHR13393:SF0">
    <property type="entry name" value="RNA N6-ADENOSINE-METHYLTRANSFERASE METTL16"/>
    <property type="match status" value="1"/>
</dbReference>
<dbReference type="PIRSF" id="PIRSF029038">
    <property type="entry name" value="Mtase_YbiN_prd"/>
    <property type="match status" value="1"/>
</dbReference>
<evidence type="ECO:0000313" key="8">
    <source>
        <dbReference type="Proteomes" id="UP000251889"/>
    </source>
</evidence>
<evidence type="ECO:0000256" key="3">
    <source>
        <dbReference type="ARBA" id="ARBA00022603"/>
    </source>
</evidence>
<dbReference type="RefSeq" id="WP_112746066.1">
    <property type="nucleotide sequence ID" value="NZ_QMFY01000002.1"/>
</dbReference>
<evidence type="ECO:0000256" key="2">
    <source>
        <dbReference type="ARBA" id="ARBA00022552"/>
    </source>
</evidence>
<accession>A0A364Y5L2</accession>
<dbReference type="SUPFAM" id="SSF53335">
    <property type="entry name" value="S-adenosyl-L-methionine-dependent methyltransferases"/>
    <property type="match status" value="1"/>
</dbReference>
<keyword evidence="4 6" id="KW-0808">Transferase</keyword>
<dbReference type="GO" id="GO:0052907">
    <property type="term" value="F:23S rRNA (adenine(1618)-N(6))-methyltransferase activity"/>
    <property type="evidence" value="ECO:0007669"/>
    <property type="project" value="UniProtKB-EC"/>
</dbReference>
<dbReference type="EMBL" id="QMFY01000002">
    <property type="protein sequence ID" value="RAW02243.1"/>
    <property type="molecule type" value="Genomic_DNA"/>
</dbReference>
<proteinExistence type="inferred from homology"/>
<dbReference type="Pfam" id="PF05971">
    <property type="entry name" value="Methyltransf_10"/>
    <property type="match status" value="1"/>
</dbReference>
<sequence length="323" mass="36192">MSQKKVHPQEKTVLHARNKHRGRYDFKQLIESFPALQSFVKVNAYGDESIDFFDPEAVKHLNRALLKCFYKVEFWDIPAGYLCPPIPGRADYVHYVADLLSADNAGIVPRGNVISCVDIGVGANCIYPIIGAVEYGWTFVGTDADATAITSASEIIERNPFLQRRIALRLQPSTDHIFQNVVKDDEGFDVTFCNPPFHTSAEEAQAGSLKKLSNLKRRPISKAVLNFGGKGNELWCTGGEERFVGNIIRESRRFAKTCLWFTTLISKQSNLDAAVRAIRSNKAADVKVIPMSQGNKSSRIVAWTYHTTPQRQQWASTKWNPGD</sequence>
<dbReference type="GO" id="GO:0070475">
    <property type="term" value="P:rRNA base methylation"/>
    <property type="evidence" value="ECO:0007669"/>
    <property type="project" value="TreeGrafter"/>
</dbReference>
<keyword evidence="8" id="KW-1185">Reference proteome</keyword>
<comment type="caution">
    <text evidence="7">The sequence shown here is derived from an EMBL/GenBank/DDBJ whole genome shotgun (WGS) entry which is preliminary data.</text>
</comment>
<dbReference type="NCBIfam" id="NF008725">
    <property type="entry name" value="PRK11727.1"/>
    <property type="match status" value="1"/>
</dbReference>